<protein>
    <recommendedName>
        <fullName evidence="4">Lipocalin-like domain-containing protein</fullName>
    </recommendedName>
</protein>
<comment type="caution">
    <text evidence="2">The sequence shown here is derived from an EMBL/GenBank/DDBJ whole genome shotgun (WGS) entry which is preliminary data.</text>
</comment>
<dbReference type="AlphaFoldDB" id="A0AAE5CCE0"/>
<feature type="chain" id="PRO_5041976659" description="Lipocalin-like domain-containing protein" evidence="1">
    <location>
        <begin position="24"/>
        <end position="171"/>
    </location>
</feature>
<sequence length="171" mass="18004">MSIMRVSLSAGILAALAAWTACATAPEPVPLAGGRLDIEALAGEWSGYYSSPAVDRTGSIFFSLEAGKDTAFGEVTMTPRGWTRPLRPADDPAADARDAPTPKILSISFVQVEGGKVSGTMDPYRDPDCGCAVYTTFTGTLKGDLIDGTFVSRPAHGAAYRGTWQVTRKKG</sequence>
<accession>A0AAE5CCE0</accession>
<name>A0AAE5CCE0_9BACT</name>
<reference evidence="2 3" key="1">
    <citation type="submission" date="2020-01" db="EMBL/GenBank/DDBJ databases">
        <title>Genomes assembled from Gulf of Kutch pelagic sediment metagenomes.</title>
        <authorList>
            <person name="Chandrashekar M."/>
            <person name="Mahajan M.S."/>
            <person name="Dave K.J."/>
            <person name="Vatsa P."/>
            <person name="Nathani N.M."/>
        </authorList>
    </citation>
    <scope>NUCLEOTIDE SEQUENCE [LARGE SCALE GENOMIC DNA]</scope>
    <source>
        <strain evidence="2">KS3-K002</strain>
    </source>
</reference>
<feature type="signal peptide" evidence="1">
    <location>
        <begin position="1"/>
        <end position="23"/>
    </location>
</feature>
<evidence type="ECO:0000313" key="2">
    <source>
        <dbReference type="EMBL" id="NIR74054.1"/>
    </source>
</evidence>
<evidence type="ECO:0008006" key="4">
    <source>
        <dbReference type="Google" id="ProtNLM"/>
    </source>
</evidence>
<gene>
    <name evidence="2" type="ORF">GWO12_02920</name>
</gene>
<organism evidence="2 3">
    <name type="scientific">Candidatus Kutchimonas denitrificans</name>
    <dbReference type="NCBI Taxonomy" id="3056748"/>
    <lineage>
        <taxon>Bacteria</taxon>
        <taxon>Pseudomonadati</taxon>
        <taxon>Gemmatimonadota</taxon>
        <taxon>Gemmatimonadia</taxon>
        <taxon>Candidatus Palauibacterales</taxon>
        <taxon>Candidatus Palauibacteraceae</taxon>
        <taxon>Candidatus Kutchimonas</taxon>
    </lineage>
</organism>
<keyword evidence="1" id="KW-0732">Signal</keyword>
<dbReference type="EMBL" id="JAACAK010000022">
    <property type="protein sequence ID" value="NIR74054.1"/>
    <property type="molecule type" value="Genomic_DNA"/>
</dbReference>
<dbReference type="PROSITE" id="PS51257">
    <property type="entry name" value="PROKAR_LIPOPROTEIN"/>
    <property type="match status" value="1"/>
</dbReference>
<evidence type="ECO:0000313" key="3">
    <source>
        <dbReference type="Proteomes" id="UP000702544"/>
    </source>
</evidence>
<evidence type="ECO:0000256" key="1">
    <source>
        <dbReference type="SAM" id="SignalP"/>
    </source>
</evidence>
<proteinExistence type="predicted"/>
<dbReference type="Proteomes" id="UP000702544">
    <property type="component" value="Unassembled WGS sequence"/>
</dbReference>